<dbReference type="Proteomes" id="UP000579812">
    <property type="component" value="Unassembled WGS sequence"/>
</dbReference>
<dbReference type="PANTHER" id="PTHR47282">
    <property type="entry name" value="PGC-1 AND ERR-INDUCED REGULATOR IN MUSCLE PROTEIN 1"/>
    <property type="match status" value="1"/>
</dbReference>
<keyword evidence="6" id="KW-0812">Transmembrane</keyword>
<dbReference type="InterPro" id="IPR043442">
    <property type="entry name" value="Perm1"/>
</dbReference>
<feature type="compositionally biased region" description="Basic and acidic residues" evidence="5">
    <location>
        <begin position="477"/>
        <end position="490"/>
    </location>
</feature>
<keyword evidence="2 4" id="KW-0863">Zinc-finger</keyword>
<protein>
    <recommendedName>
        <fullName evidence="7">RING-type domain-containing protein</fullName>
    </recommendedName>
</protein>
<dbReference type="CDD" id="cd16556">
    <property type="entry name" value="RING-HC_RNF183-like"/>
    <property type="match status" value="1"/>
</dbReference>
<dbReference type="SMART" id="SM00184">
    <property type="entry name" value="RING"/>
    <property type="match status" value="1"/>
</dbReference>
<dbReference type="GO" id="GO:0005634">
    <property type="term" value="C:nucleus"/>
    <property type="evidence" value="ECO:0007669"/>
    <property type="project" value="TreeGrafter"/>
</dbReference>
<feature type="compositionally biased region" description="Basic residues" evidence="5">
    <location>
        <begin position="447"/>
        <end position="460"/>
    </location>
</feature>
<organism evidence="8 9">
    <name type="scientific">Onychostoma macrolepis</name>
    <dbReference type="NCBI Taxonomy" id="369639"/>
    <lineage>
        <taxon>Eukaryota</taxon>
        <taxon>Metazoa</taxon>
        <taxon>Chordata</taxon>
        <taxon>Craniata</taxon>
        <taxon>Vertebrata</taxon>
        <taxon>Euteleostomi</taxon>
        <taxon>Actinopterygii</taxon>
        <taxon>Neopterygii</taxon>
        <taxon>Teleostei</taxon>
        <taxon>Ostariophysi</taxon>
        <taxon>Cypriniformes</taxon>
        <taxon>Cyprinidae</taxon>
        <taxon>Acrossocheilinae</taxon>
        <taxon>Onychostoma</taxon>
    </lineage>
</organism>
<feature type="region of interest" description="Disordered" evidence="5">
    <location>
        <begin position="784"/>
        <end position="816"/>
    </location>
</feature>
<dbReference type="GO" id="GO:0014850">
    <property type="term" value="P:response to muscle activity"/>
    <property type="evidence" value="ECO:0007669"/>
    <property type="project" value="TreeGrafter"/>
</dbReference>
<dbReference type="EMBL" id="JAAMOB010000006">
    <property type="protein sequence ID" value="KAF4112395.1"/>
    <property type="molecule type" value="Genomic_DNA"/>
</dbReference>
<evidence type="ECO:0000256" key="6">
    <source>
        <dbReference type="SAM" id="Phobius"/>
    </source>
</evidence>
<gene>
    <name evidence="8" type="ORF">G5714_007190</name>
</gene>
<accession>A0A7J6CZL9</accession>
<name>A0A7J6CZL9_9TELE</name>
<reference evidence="8 9" key="1">
    <citation type="submission" date="2020-04" db="EMBL/GenBank/DDBJ databases">
        <title>Chromosome-level genome assembly of a cyprinid fish Onychostoma macrolepis by integration of Nanopore Sequencing, Bionano and Hi-C technology.</title>
        <authorList>
            <person name="Wang D."/>
        </authorList>
    </citation>
    <scope>NUCLEOTIDE SEQUENCE [LARGE SCALE GENOMIC DNA]</scope>
    <source>
        <strain evidence="8">SWU-2019</strain>
        <tissue evidence="8">Muscle</tissue>
    </source>
</reference>
<dbReference type="AlphaFoldDB" id="A0A7J6CZL9"/>
<dbReference type="Pfam" id="PF13639">
    <property type="entry name" value="zf-RING_2"/>
    <property type="match status" value="1"/>
</dbReference>
<proteinExistence type="predicted"/>
<feature type="region of interest" description="Disordered" evidence="5">
    <location>
        <begin position="625"/>
        <end position="673"/>
    </location>
</feature>
<evidence type="ECO:0000256" key="3">
    <source>
        <dbReference type="ARBA" id="ARBA00022833"/>
    </source>
</evidence>
<feature type="region of interest" description="Disordered" evidence="5">
    <location>
        <begin position="324"/>
        <end position="365"/>
    </location>
</feature>
<feature type="region of interest" description="Disordered" evidence="5">
    <location>
        <begin position="379"/>
        <end position="398"/>
    </location>
</feature>
<dbReference type="GO" id="GO:0005737">
    <property type="term" value="C:cytoplasm"/>
    <property type="evidence" value="ECO:0007669"/>
    <property type="project" value="TreeGrafter"/>
</dbReference>
<dbReference type="InterPro" id="IPR001841">
    <property type="entry name" value="Znf_RING"/>
</dbReference>
<dbReference type="PROSITE" id="PS00518">
    <property type="entry name" value="ZF_RING_1"/>
    <property type="match status" value="1"/>
</dbReference>
<keyword evidence="1" id="KW-0479">Metal-binding</keyword>
<evidence type="ECO:0000256" key="1">
    <source>
        <dbReference type="ARBA" id="ARBA00022723"/>
    </source>
</evidence>
<feature type="region of interest" description="Disordered" evidence="5">
    <location>
        <begin position="440"/>
        <end position="490"/>
    </location>
</feature>
<evidence type="ECO:0000313" key="8">
    <source>
        <dbReference type="EMBL" id="KAF4112395.1"/>
    </source>
</evidence>
<feature type="transmembrane region" description="Helical" evidence="6">
    <location>
        <begin position="177"/>
        <end position="195"/>
    </location>
</feature>
<dbReference type="Gene3D" id="3.30.40.10">
    <property type="entry name" value="Zinc/RING finger domain, C3HC4 (zinc finger)"/>
    <property type="match status" value="1"/>
</dbReference>
<feature type="compositionally biased region" description="Polar residues" evidence="5">
    <location>
        <begin position="327"/>
        <end position="353"/>
    </location>
</feature>
<feature type="region of interest" description="Disordered" evidence="5">
    <location>
        <begin position="1"/>
        <end position="29"/>
    </location>
</feature>
<keyword evidence="3" id="KW-0862">Zinc</keyword>
<evidence type="ECO:0000256" key="2">
    <source>
        <dbReference type="ARBA" id="ARBA00022771"/>
    </source>
</evidence>
<keyword evidence="6" id="KW-0472">Membrane</keyword>
<comment type="caution">
    <text evidence="8">The sequence shown here is derived from an EMBL/GenBank/DDBJ whole genome shotgun (WGS) entry which is preliminary data.</text>
</comment>
<evidence type="ECO:0000256" key="4">
    <source>
        <dbReference type="PROSITE-ProRule" id="PRU00175"/>
    </source>
</evidence>
<keyword evidence="6" id="KW-1133">Transmembrane helix</keyword>
<dbReference type="InterPro" id="IPR017907">
    <property type="entry name" value="Znf_RING_CS"/>
</dbReference>
<dbReference type="GO" id="GO:0006355">
    <property type="term" value="P:regulation of DNA-templated transcription"/>
    <property type="evidence" value="ECO:0007669"/>
    <property type="project" value="InterPro"/>
</dbReference>
<evidence type="ECO:0000313" key="9">
    <source>
        <dbReference type="Proteomes" id="UP000579812"/>
    </source>
</evidence>
<dbReference type="PROSITE" id="PS50089">
    <property type="entry name" value="ZF_RING_2"/>
    <property type="match status" value="1"/>
</dbReference>
<dbReference type="SUPFAM" id="SSF57850">
    <property type="entry name" value="RING/U-box"/>
    <property type="match status" value="1"/>
</dbReference>
<keyword evidence="9" id="KW-1185">Reference proteome</keyword>
<sequence>MEEPEVSTASRTNSIRHQHKTPGSGDDQDNAWDAGPECSICFCAYDNTFKTPKLLECTHTFCLECLSRFVTISPEQEGTQITCPLCRRPTSVPEHGPPDLATSQEVLGQLPSDQQQVEKVFLDGERLCYSNPMIPNRVCIDIGEHKPEQTPTTEERRQGCGYRLLRFLGFYGNWKRLVVFIIVLFVALFVILWPLQCFIISNSMSQCFGESSAMLNSPRPTVAYLTTKDVINLLSSTAMDDLDHSVLIAEQDWDCFCTESEECSVQQAKLAALDESGFSDTDDDKTFVHVSSVPTQTSLDQLCEEDRIEGQKQHQIGECISEHTSENSEFTEYPSPNTEPQNTWSAEQMSDTGANEPGATYEDSNLTEELDLEKLRGNYENQENGENKSSQATNTPVSEMSIEEIKHEKSIYGIDCSTVAKKEKERWFVTVNDSPVRLRVKDPTSVQKKKRKKKPSKKFRQNTGVMEKCSSLNNNTEPDKETTERQTTQEKFEQENISFYSPNIQNVLHIQDIKCISLTESSEGEEEKTSCPISLKKESMTEMPEAKLERNPADSLNSLLTPKQMPQTIFKDLTGPLPQYCNHESAVCDKYDKSVVEINCECQHTTDHLSHFNNDTEVESPRYILGASKPNAPSDTKEEKTEQQEPLGQSYNREESQETQSSSNSAKTSGPTPPIFAISSFWDEMEKLTINDILQLRTANNRSLLTESIIPEESSPVVAVNAHLLDRGEVESKDDSLEDGLVDDTADSDYFTHLDDSKPDRSSCEFSTYSDFDEEFLQLLHASANPSPEPLEGKEQTQSFLESGTDSEETWQSESNGMVKLCPENDTSLYLYSEREAEMQDIFQIAKEDKNMNAFLLDHCSTRRSMPSPVLSISDILDNQCLQSFFEILRSDTEAEQNQTWIPDRSTSLCFSQNLSVAETYDDFFSDFEVGNFLFPSIQVLTKSEKTLVPIYSSSHSVVKDLEYPEVKEARPSDCEDECAPIPVMRHARPSETSNMCFITSTWRNLSLRRTKLLMGRPWCRMATSWGFPKTADTVYGYRTRITSSSIAQPKLPELFLENQALGQVTEHQIRVGAPVADADRDRFLFSLKQTDMCLVCIAFASWVLKSSNPQSTDMWKAALLANVSAISAIQYLRRYVKEG</sequence>
<evidence type="ECO:0000259" key="7">
    <source>
        <dbReference type="PROSITE" id="PS50089"/>
    </source>
</evidence>
<feature type="domain" description="RING-type" evidence="7">
    <location>
        <begin position="38"/>
        <end position="87"/>
    </location>
</feature>
<evidence type="ECO:0000256" key="5">
    <source>
        <dbReference type="SAM" id="MobiDB-lite"/>
    </source>
</evidence>
<dbReference type="InterPro" id="IPR013083">
    <property type="entry name" value="Znf_RING/FYVE/PHD"/>
</dbReference>
<dbReference type="PANTHER" id="PTHR47282:SF1">
    <property type="entry name" value="PGC-1 AND ERR-INDUCED REGULATOR IN MUSCLE PROTEIN 1"/>
    <property type="match status" value="1"/>
</dbReference>
<dbReference type="GO" id="GO:0008270">
    <property type="term" value="F:zinc ion binding"/>
    <property type="evidence" value="ECO:0007669"/>
    <property type="project" value="UniProtKB-KW"/>
</dbReference>